<keyword evidence="6 11" id="KW-0808">Transferase</keyword>
<dbReference type="InterPro" id="IPR018201">
    <property type="entry name" value="Ketoacyl_synth_AS"/>
</dbReference>
<comment type="similarity">
    <text evidence="2 11 12">Belongs to the thiolase-like superfamily. Beta-ketoacyl-ACP synthases family.</text>
</comment>
<sequence length="405" mass="41549">MAPFPAAVTGIGLVTPAGVGVADNWRRVLSGESTATVDAALKDLPVEISCRVPEFPAADLGVPNPWQWDRFAQFALLATREALRDAGLEPKQWRDSSRVAVIIGSGAGGTMTLEEQHAMLLSEGADDVSALTLPMGLLNMAAGQVAIAIGARGPCFAPCSACASGASAIGLGKELLRSGAADVVIAGGTEAPITRFYVSAFARMRALSRNTDARTASRPFDATRDGFVIGEGAGIVVLESEEHARSRGARVRSRVLGYGASADAHHLTSPHPEGLGATLAMKAALRDAGLEPSAIGYVNAHGTSTQGNDVVESTATRELFGARVPVSSTKGVTGHLLGAAGAIEAAYAALAAEQGSAPPTANLKTPDPKIDLDLIHGAPRKLDRRVALSNSFGFGGQNASLIFGA</sequence>
<proteinExistence type="inferred from homology"/>
<dbReference type="Pfam" id="PF02801">
    <property type="entry name" value="Ketoacyl-synt_C"/>
    <property type="match status" value="1"/>
</dbReference>
<evidence type="ECO:0000313" key="14">
    <source>
        <dbReference type="EMBL" id="CAE6778942.1"/>
    </source>
</evidence>
<evidence type="ECO:0000256" key="6">
    <source>
        <dbReference type="ARBA" id="ARBA00022679"/>
    </source>
</evidence>
<dbReference type="InterPro" id="IPR000794">
    <property type="entry name" value="Beta-ketoacyl_synthase"/>
</dbReference>
<dbReference type="InterPro" id="IPR016039">
    <property type="entry name" value="Thiolase-like"/>
</dbReference>
<dbReference type="Proteomes" id="UP000673821">
    <property type="component" value="Unassembled WGS sequence"/>
</dbReference>
<dbReference type="CDD" id="cd00834">
    <property type="entry name" value="KAS_I_II"/>
    <property type="match status" value="1"/>
</dbReference>
<keyword evidence="10 11" id="KW-0012">Acyltransferase</keyword>
<dbReference type="InterPro" id="IPR014030">
    <property type="entry name" value="Ketoacyl_synth_N"/>
</dbReference>
<evidence type="ECO:0000313" key="15">
    <source>
        <dbReference type="Proteomes" id="UP000673821"/>
    </source>
</evidence>
<comment type="catalytic activity">
    <reaction evidence="11">
        <text>(9Z)-hexadecenoyl-[ACP] + malonyl-[ACP] + H(+) = 3-oxo-(11Z)-octadecenoyl-[ACP] + holo-[ACP] + CO2</text>
        <dbReference type="Rhea" id="RHEA:55040"/>
        <dbReference type="Rhea" id="RHEA-COMP:9623"/>
        <dbReference type="Rhea" id="RHEA-COMP:9685"/>
        <dbReference type="Rhea" id="RHEA-COMP:10800"/>
        <dbReference type="Rhea" id="RHEA-COMP:14074"/>
        <dbReference type="ChEBI" id="CHEBI:15378"/>
        <dbReference type="ChEBI" id="CHEBI:16526"/>
        <dbReference type="ChEBI" id="CHEBI:64479"/>
        <dbReference type="ChEBI" id="CHEBI:78449"/>
        <dbReference type="ChEBI" id="CHEBI:83989"/>
        <dbReference type="ChEBI" id="CHEBI:138538"/>
        <dbReference type="EC" id="2.3.1.179"/>
    </reaction>
</comment>
<evidence type="ECO:0000256" key="3">
    <source>
        <dbReference type="ARBA" id="ARBA00012356"/>
    </source>
</evidence>
<feature type="domain" description="Ketosynthase family 3 (KS3)" evidence="13">
    <location>
        <begin position="3"/>
        <end position="405"/>
    </location>
</feature>
<dbReference type="RefSeq" id="WP_200658994.1">
    <property type="nucleotide sequence ID" value="NZ_CAJNBH010000012.1"/>
</dbReference>
<comment type="caution">
    <text evidence="14">The sequence shown here is derived from an EMBL/GenBank/DDBJ whole genome shotgun (WGS) entry which is preliminary data.</text>
</comment>
<dbReference type="SMART" id="SM00825">
    <property type="entry name" value="PKS_KS"/>
    <property type="match status" value="1"/>
</dbReference>
<evidence type="ECO:0000256" key="12">
    <source>
        <dbReference type="RuleBase" id="RU003694"/>
    </source>
</evidence>
<evidence type="ECO:0000256" key="5">
    <source>
        <dbReference type="ARBA" id="ARBA00022516"/>
    </source>
</evidence>
<dbReference type="PROSITE" id="PS00606">
    <property type="entry name" value="KS3_1"/>
    <property type="match status" value="1"/>
</dbReference>
<dbReference type="EMBL" id="CAJNBH010000012">
    <property type="protein sequence ID" value="CAE6778942.1"/>
    <property type="molecule type" value="Genomic_DNA"/>
</dbReference>
<comment type="function">
    <text evidence="11">Involved in the type II fatty acid elongation cycle. Catalyzes the elongation of a wide range of acyl-ACP by the addition of two carbons from malonyl-ACP to an acyl acceptor. Can efficiently catalyze the conversion of palmitoleoyl-ACP (cis-hexadec-9-enoyl-ACP) to cis-vaccenoyl-ACP (cis-octadec-11-enoyl-ACP), an essential step in the thermal regulation of fatty acid composition.</text>
</comment>
<dbReference type="PANTHER" id="PTHR11712:SF347">
    <property type="entry name" value="BETA KETOACYL-ACYL CARRIER PROTEIN SYNTHASE"/>
    <property type="match status" value="1"/>
</dbReference>
<dbReference type="NCBIfam" id="NF005589">
    <property type="entry name" value="PRK07314.1"/>
    <property type="match status" value="1"/>
</dbReference>
<evidence type="ECO:0000256" key="11">
    <source>
        <dbReference type="PIRNR" id="PIRNR000447"/>
    </source>
</evidence>
<evidence type="ECO:0000256" key="10">
    <source>
        <dbReference type="ARBA" id="ARBA00023315"/>
    </source>
</evidence>
<dbReference type="EC" id="2.3.1.179" evidence="3 11"/>
<dbReference type="Gene3D" id="3.40.47.10">
    <property type="match status" value="2"/>
</dbReference>
<evidence type="ECO:0000256" key="2">
    <source>
        <dbReference type="ARBA" id="ARBA00008467"/>
    </source>
</evidence>
<name>A0ABN7M0P3_9BURK</name>
<dbReference type="PIRSF" id="PIRSF000447">
    <property type="entry name" value="KAS_II"/>
    <property type="match status" value="1"/>
</dbReference>
<accession>A0ABN7M0P3</accession>
<dbReference type="PROSITE" id="PS52004">
    <property type="entry name" value="KS3_2"/>
    <property type="match status" value="1"/>
</dbReference>
<keyword evidence="15" id="KW-1185">Reference proteome</keyword>
<keyword evidence="7" id="KW-0276">Fatty acid metabolism</keyword>
<keyword evidence="5 11" id="KW-0444">Lipid biosynthesis</keyword>
<dbReference type="InterPro" id="IPR017568">
    <property type="entry name" value="3-oxoacyl-ACP_synth-2"/>
</dbReference>
<dbReference type="InterPro" id="IPR014031">
    <property type="entry name" value="Ketoacyl_synth_C"/>
</dbReference>
<dbReference type="GO" id="GO:0004315">
    <property type="term" value="F:3-oxoacyl-[acyl-carrier-protein] synthase activity"/>
    <property type="evidence" value="ECO:0007669"/>
    <property type="project" value="UniProtKB-EC"/>
</dbReference>
<comment type="catalytic activity">
    <reaction evidence="11">
        <text>a fatty acyl-[ACP] + malonyl-[ACP] + H(+) = a 3-oxoacyl-[ACP] + holo-[ACP] + CO2</text>
        <dbReference type="Rhea" id="RHEA:22836"/>
        <dbReference type="Rhea" id="RHEA-COMP:9623"/>
        <dbReference type="Rhea" id="RHEA-COMP:9685"/>
        <dbReference type="Rhea" id="RHEA-COMP:9916"/>
        <dbReference type="Rhea" id="RHEA-COMP:14125"/>
        <dbReference type="ChEBI" id="CHEBI:15378"/>
        <dbReference type="ChEBI" id="CHEBI:16526"/>
        <dbReference type="ChEBI" id="CHEBI:64479"/>
        <dbReference type="ChEBI" id="CHEBI:78449"/>
        <dbReference type="ChEBI" id="CHEBI:78776"/>
        <dbReference type="ChEBI" id="CHEBI:138651"/>
    </reaction>
</comment>
<keyword evidence="9 11" id="KW-0275">Fatty acid biosynthesis</keyword>
<dbReference type="Pfam" id="PF00109">
    <property type="entry name" value="ketoacyl-synt"/>
    <property type="match status" value="1"/>
</dbReference>
<comment type="pathway">
    <text evidence="1 11">Lipid metabolism; fatty acid biosynthesis.</text>
</comment>
<organism evidence="14 15">
    <name type="scientific">Paraburkholderia nemoris</name>
    <dbReference type="NCBI Taxonomy" id="2793076"/>
    <lineage>
        <taxon>Bacteria</taxon>
        <taxon>Pseudomonadati</taxon>
        <taxon>Pseudomonadota</taxon>
        <taxon>Betaproteobacteria</taxon>
        <taxon>Burkholderiales</taxon>
        <taxon>Burkholderiaceae</taxon>
        <taxon>Paraburkholderia</taxon>
    </lineage>
</organism>
<evidence type="ECO:0000256" key="7">
    <source>
        <dbReference type="ARBA" id="ARBA00022832"/>
    </source>
</evidence>
<dbReference type="SUPFAM" id="SSF53901">
    <property type="entry name" value="Thiolase-like"/>
    <property type="match status" value="2"/>
</dbReference>
<protein>
    <recommendedName>
        <fullName evidence="4 11">3-oxoacyl-[acyl-carrier-protein] synthase 2</fullName>
        <ecNumber evidence="3 11">2.3.1.179</ecNumber>
    </recommendedName>
</protein>
<gene>
    <name evidence="14" type="primary">fabF_1</name>
    <name evidence="14" type="ORF">R69776_04213</name>
</gene>
<reference evidence="14 15" key="1">
    <citation type="submission" date="2021-02" db="EMBL/GenBank/DDBJ databases">
        <authorList>
            <person name="Vanwijnsberghe S."/>
        </authorList>
    </citation>
    <scope>NUCLEOTIDE SEQUENCE [LARGE SCALE GENOMIC DNA]</scope>
    <source>
        <strain evidence="14 15">R-69776</strain>
    </source>
</reference>
<evidence type="ECO:0000256" key="8">
    <source>
        <dbReference type="ARBA" id="ARBA00023098"/>
    </source>
</evidence>
<dbReference type="PANTHER" id="PTHR11712">
    <property type="entry name" value="POLYKETIDE SYNTHASE-RELATED"/>
    <property type="match status" value="1"/>
</dbReference>
<evidence type="ECO:0000256" key="4">
    <source>
        <dbReference type="ARBA" id="ARBA00014657"/>
    </source>
</evidence>
<dbReference type="InterPro" id="IPR020841">
    <property type="entry name" value="PKS_Beta-ketoAc_synthase_dom"/>
</dbReference>
<keyword evidence="8" id="KW-0443">Lipid metabolism</keyword>
<evidence type="ECO:0000256" key="9">
    <source>
        <dbReference type="ARBA" id="ARBA00023160"/>
    </source>
</evidence>
<evidence type="ECO:0000256" key="1">
    <source>
        <dbReference type="ARBA" id="ARBA00005194"/>
    </source>
</evidence>
<evidence type="ECO:0000259" key="13">
    <source>
        <dbReference type="PROSITE" id="PS52004"/>
    </source>
</evidence>